<name>A0A2A4JYY4_HELVI</name>
<organism evidence="1">
    <name type="scientific">Heliothis virescens</name>
    <name type="common">Tobacco budworm moth</name>
    <dbReference type="NCBI Taxonomy" id="7102"/>
    <lineage>
        <taxon>Eukaryota</taxon>
        <taxon>Metazoa</taxon>
        <taxon>Ecdysozoa</taxon>
        <taxon>Arthropoda</taxon>
        <taxon>Hexapoda</taxon>
        <taxon>Insecta</taxon>
        <taxon>Pterygota</taxon>
        <taxon>Neoptera</taxon>
        <taxon>Endopterygota</taxon>
        <taxon>Lepidoptera</taxon>
        <taxon>Glossata</taxon>
        <taxon>Ditrysia</taxon>
        <taxon>Noctuoidea</taxon>
        <taxon>Noctuidae</taxon>
        <taxon>Heliothinae</taxon>
        <taxon>Heliothis</taxon>
    </lineage>
</organism>
<dbReference type="AlphaFoldDB" id="A0A2A4JYY4"/>
<sequence length="140" mass="15778">MKRSKSYTWLSGLLRARTAADDDEWGAGPWVRADLMHSDSSRTVSSEMPWIDAFAPRHATFWLRRGITSVQLVAAQGSRPHCYCILRYKPPVAAGHKLNVKVKGSLLVDLVLNKVVNGLRALNVKLIVRLFFFKVANKQM</sequence>
<reference evidence="1" key="1">
    <citation type="submission" date="2017-09" db="EMBL/GenBank/DDBJ databases">
        <title>Contemporary evolution of a Lepidopteran species, Heliothis virescens, in response to modern agricultural practices.</title>
        <authorList>
            <person name="Fritz M.L."/>
            <person name="Deyonke A.M."/>
            <person name="Papanicolaou A."/>
            <person name="Micinski S."/>
            <person name="Westbrook J."/>
            <person name="Gould F."/>
        </authorList>
    </citation>
    <scope>NUCLEOTIDE SEQUENCE [LARGE SCALE GENOMIC DNA]</scope>
    <source>
        <strain evidence="1">HvINT-</strain>
        <tissue evidence="1">Whole body</tissue>
    </source>
</reference>
<protein>
    <submittedName>
        <fullName evidence="1">Uncharacterized protein</fullName>
    </submittedName>
</protein>
<comment type="caution">
    <text evidence="1">The sequence shown here is derived from an EMBL/GenBank/DDBJ whole genome shotgun (WGS) entry which is preliminary data.</text>
</comment>
<accession>A0A2A4JYY4</accession>
<evidence type="ECO:0000313" key="1">
    <source>
        <dbReference type="EMBL" id="PCG76986.1"/>
    </source>
</evidence>
<dbReference type="EMBL" id="NWSH01000361">
    <property type="protein sequence ID" value="PCG76986.1"/>
    <property type="molecule type" value="Genomic_DNA"/>
</dbReference>
<proteinExistence type="predicted"/>
<gene>
    <name evidence="1" type="ORF">B5V51_8257</name>
</gene>